<reference evidence="2 3" key="1">
    <citation type="submission" date="2019-03" db="EMBL/GenBank/DDBJ databases">
        <title>Genomic Encyclopedia of Type Strains, Phase IV (KMG-IV): sequencing the most valuable type-strain genomes for metagenomic binning, comparative biology and taxonomic classification.</title>
        <authorList>
            <person name="Goeker M."/>
        </authorList>
    </citation>
    <scope>NUCLEOTIDE SEQUENCE [LARGE SCALE GENOMIC DNA]</scope>
    <source>
        <strain evidence="2 3">DSM 44684</strain>
    </source>
</reference>
<protein>
    <submittedName>
        <fullName evidence="2">Polyhydroxyalkanoate synthase</fullName>
    </submittedName>
</protein>
<dbReference type="Gene3D" id="3.40.50.1820">
    <property type="entry name" value="alpha/beta hydrolase"/>
    <property type="match status" value="1"/>
</dbReference>
<dbReference type="Proteomes" id="UP000294856">
    <property type="component" value="Unassembled WGS sequence"/>
</dbReference>
<proteinExistence type="predicted"/>
<sequence length="371" mass="39873">MSAGVIELTGTGGTVCETFLVVRMSDTVTTAARNAWALSFGAGIEPVDPTPSTVLWDEPHRLLRRYDTEFHSAASDSAVLLVPPLAAPATCFDLRRDQSLARYLVETGRAPYLVDYGEISFADRRMGFEDWVTDILPEAILRVSADRGGAPVDLIGWSLGGMLSLLTAAANQELPIRSVTGVGPPLDYDKMLGVPQVRAVADLTGGWGASTLVRVAGGIPAPLTKLAYRLAAYDRELARPRFIAGNITNTANLAKMESIDRFQAAMPGYPGRFSNQLWGRMMLANDIGNGKLELRDRTVRLADVRVPVLLIGGKSDVITPKAAVEAGLRTLSGSPSVTYEVVAGSHLGILTGPQARETTWAHLDKFLAERD</sequence>
<evidence type="ECO:0000313" key="3">
    <source>
        <dbReference type="Proteomes" id="UP000294856"/>
    </source>
</evidence>
<keyword evidence="3" id="KW-1185">Reference proteome</keyword>
<dbReference type="GO" id="GO:0003824">
    <property type="term" value="F:catalytic activity"/>
    <property type="evidence" value="ECO:0007669"/>
    <property type="project" value="UniProtKB-ARBA"/>
</dbReference>
<comment type="caution">
    <text evidence="2">The sequence shown here is derived from an EMBL/GenBank/DDBJ whole genome shotgun (WGS) entry which is preliminary data.</text>
</comment>
<organism evidence="2 3">
    <name type="scientific">Nocardia alba</name>
    <dbReference type="NCBI Taxonomy" id="225051"/>
    <lineage>
        <taxon>Bacteria</taxon>
        <taxon>Bacillati</taxon>
        <taxon>Actinomycetota</taxon>
        <taxon>Actinomycetes</taxon>
        <taxon>Mycobacteriales</taxon>
        <taxon>Nocardiaceae</taxon>
        <taxon>Nocardia</taxon>
    </lineage>
</organism>
<gene>
    <name evidence="2" type="ORF">DFR71_0581</name>
</gene>
<dbReference type="PANTHER" id="PTHR36837">
    <property type="entry name" value="POLY(3-HYDROXYALKANOATE) POLYMERASE SUBUNIT PHAC"/>
    <property type="match status" value="1"/>
</dbReference>
<evidence type="ECO:0000259" key="1">
    <source>
        <dbReference type="Pfam" id="PF12697"/>
    </source>
</evidence>
<feature type="domain" description="AB hydrolase-1" evidence="1">
    <location>
        <begin position="79"/>
        <end position="350"/>
    </location>
</feature>
<dbReference type="InterPro" id="IPR051321">
    <property type="entry name" value="PHA/PHB_synthase"/>
</dbReference>
<dbReference type="SUPFAM" id="SSF53474">
    <property type="entry name" value="alpha/beta-Hydrolases"/>
    <property type="match status" value="1"/>
</dbReference>
<dbReference type="InterPro" id="IPR029058">
    <property type="entry name" value="AB_hydrolase_fold"/>
</dbReference>
<accession>A0A4R1FZB2</accession>
<dbReference type="STRING" id="1210063.GCA_001612665_03078"/>
<dbReference type="Pfam" id="PF12697">
    <property type="entry name" value="Abhydrolase_6"/>
    <property type="match status" value="1"/>
</dbReference>
<dbReference type="InterPro" id="IPR000073">
    <property type="entry name" value="AB_hydrolase_1"/>
</dbReference>
<dbReference type="PANTHER" id="PTHR36837:SF4">
    <property type="entry name" value="BLR0908 PROTEIN"/>
    <property type="match status" value="1"/>
</dbReference>
<name>A0A4R1FZB2_9NOCA</name>
<evidence type="ECO:0000313" key="2">
    <source>
        <dbReference type="EMBL" id="TCJ99600.1"/>
    </source>
</evidence>
<dbReference type="EMBL" id="SMFR01000001">
    <property type="protein sequence ID" value="TCJ99600.1"/>
    <property type="molecule type" value="Genomic_DNA"/>
</dbReference>
<dbReference type="AlphaFoldDB" id="A0A4R1FZB2"/>